<comment type="caution">
    <text evidence="12">The sequence shown here is derived from an EMBL/GenBank/DDBJ whole genome shotgun (WGS) entry which is preliminary data.</text>
</comment>
<proteinExistence type="inferred from homology"/>
<dbReference type="PANTHER" id="PTHR13533:SF1">
    <property type="entry name" value="N-ACETYLNEURAMINATE 9-O-ACETYLTRANSFERASE"/>
    <property type="match status" value="1"/>
</dbReference>
<evidence type="ECO:0000313" key="13">
    <source>
        <dbReference type="Proteomes" id="UP001445335"/>
    </source>
</evidence>
<feature type="transmembrane region" description="Helical" evidence="9">
    <location>
        <begin position="279"/>
        <end position="303"/>
    </location>
</feature>
<dbReference type="GO" id="GO:0005794">
    <property type="term" value="C:Golgi apparatus"/>
    <property type="evidence" value="ECO:0007669"/>
    <property type="project" value="TreeGrafter"/>
</dbReference>
<feature type="transmembrane region" description="Helical" evidence="9">
    <location>
        <begin position="506"/>
        <end position="528"/>
    </location>
</feature>
<feature type="region of interest" description="Disordered" evidence="8">
    <location>
        <begin position="32"/>
        <end position="66"/>
    </location>
</feature>
<evidence type="ECO:0000256" key="2">
    <source>
        <dbReference type="ARBA" id="ARBA00010666"/>
    </source>
</evidence>
<feature type="transmembrane region" description="Helical" evidence="9">
    <location>
        <begin position="459"/>
        <end position="482"/>
    </location>
</feature>
<dbReference type="GO" id="GO:0009834">
    <property type="term" value="P:plant-type secondary cell wall biogenesis"/>
    <property type="evidence" value="ECO:0007669"/>
    <property type="project" value="TreeGrafter"/>
</dbReference>
<feature type="domain" description="Cas1p 10 TM acyl transferase" evidence="11">
    <location>
        <begin position="99"/>
        <end position="509"/>
    </location>
</feature>
<keyword evidence="13" id="KW-1185">Reference proteome</keyword>
<evidence type="ECO:0000313" key="12">
    <source>
        <dbReference type="EMBL" id="KAK9827253.1"/>
    </source>
</evidence>
<keyword evidence="4 9" id="KW-0812">Transmembrane</keyword>
<feature type="transmembrane region" description="Helical" evidence="9">
    <location>
        <begin position="427"/>
        <end position="447"/>
    </location>
</feature>
<feature type="chain" id="PRO_5043901096" description="Cas1p 10 TM acyl transferase domain-containing protein" evidence="10">
    <location>
        <begin position="22"/>
        <end position="535"/>
    </location>
</feature>
<dbReference type="GO" id="GO:0010411">
    <property type="term" value="P:xyloglucan metabolic process"/>
    <property type="evidence" value="ECO:0007669"/>
    <property type="project" value="TreeGrafter"/>
</dbReference>
<keyword evidence="5 9" id="KW-1133">Transmembrane helix</keyword>
<accession>A0AAW1R0A2</accession>
<dbReference type="GO" id="GO:0045492">
    <property type="term" value="P:xylan biosynthetic process"/>
    <property type="evidence" value="ECO:0007669"/>
    <property type="project" value="TreeGrafter"/>
</dbReference>
<feature type="transmembrane region" description="Helical" evidence="9">
    <location>
        <begin position="366"/>
        <end position="384"/>
    </location>
</feature>
<feature type="transmembrane region" description="Helical" evidence="9">
    <location>
        <begin position="135"/>
        <end position="153"/>
    </location>
</feature>
<evidence type="ECO:0000256" key="9">
    <source>
        <dbReference type="SAM" id="Phobius"/>
    </source>
</evidence>
<evidence type="ECO:0000256" key="5">
    <source>
        <dbReference type="ARBA" id="ARBA00022989"/>
    </source>
</evidence>
<reference evidence="12 13" key="1">
    <citation type="journal article" date="2024" name="Nat. Commun.">
        <title>Phylogenomics reveals the evolutionary origins of lichenization in chlorophyte algae.</title>
        <authorList>
            <person name="Puginier C."/>
            <person name="Libourel C."/>
            <person name="Otte J."/>
            <person name="Skaloud P."/>
            <person name="Haon M."/>
            <person name="Grisel S."/>
            <person name="Petersen M."/>
            <person name="Berrin J.G."/>
            <person name="Delaux P.M."/>
            <person name="Dal Grande F."/>
            <person name="Keller J."/>
        </authorList>
    </citation>
    <scope>NUCLEOTIDE SEQUENCE [LARGE SCALE GENOMIC DNA]</scope>
    <source>
        <strain evidence="12 13">SAG 245.80</strain>
    </source>
</reference>
<keyword evidence="7" id="KW-0325">Glycoprotein</keyword>
<keyword evidence="3" id="KW-0808">Transferase</keyword>
<evidence type="ECO:0000259" key="11">
    <source>
        <dbReference type="Pfam" id="PF07779"/>
    </source>
</evidence>
<protein>
    <recommendedName>
        <fullName evidence="11">Cas1p 10 TM acyl transferase domain-containing protein</fullName>
    </recommendedName>
</protein>
<evidence type="ECO:0000256" key="4">
    <source>
        <dbReference type="ARBA" id="ARBA00022692"/>
    </source>
</evidence>
<evidence type="ECO:0000256" key="1">
    <source>
        <dbReference type="ARBA" id="ARBA00004141"/>
    </source>
</evidence>
<comment type="subcellular location">
    <subcellularLocation>
        <location evidence="1">Membrane</location>
        <topology evidence="1">Multi-pass membrane protein</topology>
    </subcellularLocation>
</comment>
<dbReference type="Proteomes" id="UP001445335">
    <property type="component" value="Unassembled WGS sequence"/>
</dbReference>
<dbReference type="InterPro" id="IPR012419">
    <property type="entry name" value="Cas1_AcylTrans_dom"/>
</dbReference>
<feature type="transmembrane region" description="Helical" evidence="9">
    <location>
        <begin position="223"/>
        <end position="241"/>
    </location>
</feature>
<keyword evidence="10" id="KW-0732">Signal</keyword>
<dbReference type="AlphaFoldDB" id="A0AAW1R0A2"/>
<keyword evidence="6 9" id="KW-0472">Membrane</keyword>
<sequence>MQVGALLAFGLFLGLYGYAEWLEHQRSKRGYKGLHNSEDDVEQPNGKVPNGKVPNGTAAAPQSPTNGGMAAAAAQQHFSYLGCSFARCLLLDEQALLDTRLNLRAAVEFGTIMLWYYLADRTKTFPRGTKEYSRDVLAFIFATLTLVAAWTSMKKSRAVVLLNRQQTEEWKGWMQVLFLLYHYFNAREIYNAIRVFIAGYVWMTGFGNFSYYYKSKDFCLGRFMAMMWRLNFLVAVTCVVLQNSYMLYYICPMHTLFTIMVYAALGIGSRYNNTHTGILVKIGACFVVVFVCWDLKPVFYAIWGPLTFFMGYSDPRKPTNDLLHEWHFRSSLDRYVWIHGMICAYIHPWCEAALHKVDAMALRTRLAVRTVIVTVTTAVFAVWYQTVYVLPKLEYNQLHPYTSWIPISCWAVIRNLTPGLRGYSLGLFGWLGCITLETYIGQFHTWLLTDIPDGQPKLLLHFLPAAYPLLNFGLASAVYVYVSYRLFLLTNVLRQAVVPAKAGAELVRNVVVIAASTGSLVAAGALLLRLRLLAQ</sequence>
<feature type="transmembrane region" description="Helical" evidence="9">
    <location>
        <begin position="247"/>
        <end position="267"/>
    </location>
</feature>
<evidence type="ECO:0000256" key="3">
    <source>
        <dbReference type="ARBA" id="ARBA00022679"/>
    </source>
</evidence>
<dbReference type="GO" id="GO:0016020">
    <property type="term" value="C:membrane"/>
    <property type="evidence" value="ECO:0007669"/>
    <property type="project" value="UniProtKB-SubCell"/>
</dbReference>
<evidence type="ECO:0000256" key="7">
    <source>
        <dbReference type="ARBA" id="ARBA00023180"/>
    </source>
</evidence>
<dbReference type="GO" id="GO:0016407">
    <property type="term" value="F:acetyltransferase activity"/>
    <property type="evidence" value="ECO:0007669"/>
    <property type="project" value="TreeGrafter"/>
</dbReference>
<feature type="transmembrane region" description="Helical" evidence="9">
    <location>
        <begin position="335"/>
        <end position="354"/>
    </location>
</feature>
<dbReference type="Pfam" id="PF07779">
    <property type="entry name" value="Cas1_AcylT"/>
    <property type="match status" value="1"/>
</dbReference>
<feature type="transmembrane region" description="Helical" evidence="9">
    <location>
        <begin position="189"/>
        <end position="211"/>
    </location>
</feature>
<dbReference type="EMBL" id="JALJOU010000060">
    <property type="protein sequence ID" value="KAK9827253.1"/>
    <property type="molecule type" value="Genomic_DNA"/>
</dbReference>
<feature type="signal peptide" evidence="10">
    <location>
        <begin position="1"/>
        <end position="21"/>
    </location>
</feature>
<comment type="similarity">
    <text evidence="2">Belongs to the PC-esterase family. CASD1 subfamily.</text>
</comment>
<dbReference type="PANTHER" id="PTHR13533">
    <property type="entry name" value="N-ACETYLNEURAMINATE 9-O-ACETYLTRANSFERASE"/>
    <property type="match status" value="1"/>
</dbReference>
<evidence type="ECO:0000256" key="8">
    <source>
        <dbReference type="SAM" id="MobiDB-lite"/>
    </source>
</evidence>
<evidence type="ECO:0000256" key="6">
    <source>
        <dbReference type="ARBA" id="ARBA00023136"/>
    </source>
</evidence>
<gene>
    <name evidence="12" type="ORF">WJX81_003578</name>
</gene>
<name>A0AAW1R0A2_9CHLO</name>
<organism evidence="12 13">
    <name type="scientific">Elliptochloris bilobata</name>
    <dbReference type="NCBI Taxonomy" id="381761"/>
    <lineage>
        <taxon>Eukaryota</taxon>
        <taxon>Viridiplantae</taxon>
        <taxon>Chlorophyta</taxon>
        <taxon>core chlorophytes</taxon>
        <taxon>Trebouxiophyceae</taxon>
        <taxon>Trebouxiophyceae incertae sedis</taxon>
        <taxon>Elliptochloris clade</taxon>
        <taxon>Elliptochloris</taxon>
    </lineage>
</organism>
<evidence type="ECO:0000256" key="10">
    <source>
        <dbReference type="SAM" id="SignalP"/>
    </source>
</evidence>